<dbReference type="GO" id="GO:0016787">
    <property type="term" value="F:hydrolase activity"/>
    <property type="evidence" value="ECO:0007669"/>
    <property type="project" value="UniProtKB-KW"/>
</dbReference>
<feature type="transmembrane region" description="Helical" evidence="1">
    <location>
        <begin position="172"/>
        <end position="191"/>
    </location>
</feature>
<dbReference type="OrthoDB" id="290051at2"/>
<feature type="transmembrane region" description="Helical" evidence="1">
    <location>
        <begin position="340"/>
        <end position="360"/>
    </location>
</feature>
<keyword evidence="4" id="KW-1185">Reference proteome</keyword>
<feature type="transmembrane region" description="Helical" evidence="1">
    <location>
        <begin position="233"/>
        <end position="254"/>
    </location>
</feature>
<feature type="transmembrane region" description="Helical" evidence="1">
    <location>
        <begin position="266"/>
        <end position="285"/>
    </location>
</feature>
<dbReference type="GO" id="GO:0016747">
    <property type="term" value="F:acyltransferase activity, transferring groups other than amino-acyl groups"/>
    <property type="evidence" value="ECO:0007669"/>
    <property type="project" value="InterPro"/>
</dbReference>
<keyword evidence="3" id="KW-0378">Hydrolase</keyword>
<feature type="transmembrane region" description="Helical" evidence="1">
    <location>
        <begin position="40"/>
        <end position="68"/>
    </location>
</feature>
<dbReference type="PANTHER" id="PTHR23028:SF53">
    <property type="entry name" value="ACYL_TRANSF_3 DOMAIN-CONTAINING PROTEIN"/>
    <property type="match status" value="1"/>
</dbReference>
<keyword evidence="1" id="KW-1133">Transmembrane helix</keyword>
<accession>A0A1G6WCA0</accession>
<feature type="transmembrane region" description="Helical" evidence="1">
    <location>
        <begin position="12"/>
        <end position="28"/>
    </location>
</feature>
<organism evidence="3 4">
    <name type="scientific">Niabella drilacis (strain DSM 25811 / CCM 8410 / CCUG 62505 / LMG 26954 / E90)</name>
    <dbReference type="NCBI Taxonomy" id="1285928"/>
    <lineage>
        <taxon>Bacteria</taxon>
        <taxon>Pseudomonadati</taxon>
        <taxon>Bacteroidota</taxon>
        <taxon>Chitinophagia</taxon>
        <taxon>Chitinophagales</taxon>
        <taxon>Chitinophagaceae</taxon>
        <taxon>Niabella</taxon>
    </lineage>
</organism>
<feature type="transmembrane region" description="Helical" evidence="1">
    <location>
        <begin position="88"/>
        <end position="107"/>
    </location>
</feature>
<keyword evidence="3" id="KW-0012">Acyltransferase</keyword>
<evidence type="ECO:0000313" key="4">
    <source>
        <dbReference type="Proteomes" id="UP000198757"/>
    </source>
</evidence>
<evidence type="ECO:0000313" key="3">
    <source>
        <dbReference type="EMBL" id="SDD63580.1"/>
    </source>
</evidence>
<keyword evidence="3" id="KW-0808">Transferase</keyword>
<dbReference type="AlphaFoldDB" id="A0A1G6WCA0"/>
<feature type="transmembrane region" description="Helical" evidence="1">
    <location>
        <begin position="297"/>
        <end position="320"/>
    </location>
</feature>
<keyword evidence="1" id="KW-0812">Transmembrane</keyword>
<dbReference type="Proteomes" id="UP000198757">
    <property type="component" value="Unassembled WGS sequence"/>
</dbReference>
<dbReference type="PANTHER" id="PTHR23028">
    <property type="entry name" value="ACETYLTRANSFERASE"/>
    <property type="match status" value="1"/>
</dbReference>
<dbReference type="InterPro" id="IPR002656">
    <property type="entry name" value="Acyl_transf_3_dom"/>
</dbReference>
<protein>
    <submittedName>
        <fullName evidence="3">Peptidoglycan/LPS O-acetylase OafA/YrhL, contains acyltransferase and SGNH-hydrolase domains</fullName>
    </submittedName>
</protein>
<dbReference type="InterPro" id="IPR050879">
    <property type="entry name" value="Acyltransferase_3"/>
</dbReference>
<feature type="domain" description="Acyltransferase 3" evidence="2">
    <location>
        <begin position="10"/>
        <end position="357"/>
    </location>
</feature>
<sequence>MNLQRYYRPELDVFRFFAFLFVFCTHRMDLAPIDVKEYYWVYQVSLVGVFGVPLFFLLSAFLITELLLREKDATGSVRPQSFYIRRILRIWPLYFFVLTGFLVLSVTTKNFGVITTGNFLSFSLFAGNWYISFNEWVSCYPQNPLWSISVEEQFYLLIPLLAVFFTRKGLKAVAFTFLVIAYVVIFSYGRHPREGFSSEWTNSFVQFQFFAAGILLSVYLRGRQPRFSIPLRALLFIAGIGCWLIASLVFKVKADAPHLSNSAEAMSGWACILLGALLMFLSMLGTPGKYLPKPVIFLGRISYGLYMFHNLFYYLIYHLYKDQLTLFATWLHLPEQKNNIGFVLAFIGTVVTAMLSYRFLERPFLHLKRRFTVIPSRD</sequence>
<dbReference type="EMBL" id="FMZO01000011">
    <property type="protein sequence ID" value="SDD63580.1"/>
    <property type="molecule type" value="Genomic_DNA"/>
</dbReference>
<evidence type="ECO:0000256" key="1">
    <source>
        <dbReference type="SAM" id="Phobius"/>
    </source>
</evidence>
<dbReference type="STRING" id="1285928.SAMN04487894_11181"/>
<gene>
    <name evidence="3" type="ORF">SAMN04487894_11181</name>
</gene>
<keyword evidence="1" id="KW-0472">Membrane</keyword>
<dbReference type="RefSeq" id="WP_090391634.1">
    <property type="nucleotide sequence ID" value="NZ_FMZO01000011.1"/>
</dbReference>
<dbReference type="GO" id="GO:0009103">
    <property type="term" value="P:lipopolysaccharide biosynthetic process"/>
    <property type="evidence" value="ECO:0007669"/>
    <property type="project" value="TreeGrafter"/>
</dbReference>
<feature type="transmembrane region" description="Helical" evidence="1">
    <location>
        <begin position="203"/>
        <end position="221"/>
    </location>
</feature>
<evidence type="ECO:0000259" key="2">
    <source>
        <dbReference type="Pfam" id="PF01757"/>
    </source>
</evidence>
<dbReference type="Pfam" id="PF01757">
    <property type="entry name" value="Acyl_transf_3"/>
    <property type="match status" value="1"/>
</dbReference>
<proteinExistence type="predicted"/>
<reference evidence="4" key="1">
    <citation type="submission" date="2016-10" db="EMBL/GenBank/DDBJ databases">
        <authorList>
            <person name="Varghese N."/>
            <person name="Submissions S."/>
        </authorList>
    </citation>
    <scope>NUCLEOTIDE SEQUENCE [LARGE SCALE GENOMIC DNA]</scope>
    <source>
        <strain evidence="4">DSM 25811 / CCM 8410 / LMG 26954 / E90</strain>
    </source>
</reference>
<dbReference type="GO" id="GO:0016020">
    <property type="term" value="C:membrane"/>
    <property type="evidence" value="ECO:0007669"/>
    <property type="project" value="TreeGrafter"/>
</dbReference>
<name>A0A1G6WCA0_NIADE</name>